<dbReference type="SMART" id="SM00233">
    <property type="entry name" value="PH"/>
    <property type="match status" value="1"/>
</dbReference>
<evidence type="ECO:0000313" key="5">
    <source>
        <dbReference type="Proteomes" id="UP000036681"/>
    </source>
</evidence>
<name>A0A9J2PN84_ASCLU</name>
<dbReference type="FunFam" id="2.30.29.30:FF:000024">
    <property type="entry name" value="Spectrin beta chain"/>
    <property type="match status" value="1"/>
</dbReference>
<dbReference type="PRINTS" id="PR00683">
    <property type="entry name" value="SPECTRINPH"/>
</dbReference>
<feature type="region of interest" description="Disordered" evidence="3">
    <location>
        <begin position="206"/>
        <end position="239"/>
    </location>
</feature>
<dbReference type="Gene3D" id="2.30.29.30">
    <property type="entry name" value="Pleckstrin-homology domain (PH domain)/Phosphotyrosine-binding domain (PTB)"/>
    <property type="match status" value="1"/>
</dbReference>
<comment type="similarity">
    <text evidence="1">Belongs to the spectrin family.</text>
</comment>
<dbReference type="Pfam" id="PF00169">
    <property type="entry name" value="PH"/>
    <property type="match status" value="1"/>
</dbReference>
<dbReference type="SUPFAM" id="SSF50729">
    <property type="entry name" value="PH domain-like"/>
    <property type="match status" value="1"/>
</dbReference>
<proteinExistence type="inferred from homology"/>
<evidence type="ECO:0000256" key="1">
    <source>
        <dbReference type="ARBA" id="ARBA00006826"/>
    </source>
</evidence>
<organism evidence="5 6">
    <name type="scientific">Ascaris lumbricoides</name>
    <name type="common">Giant roundworm</name>
    <dbReference type="NCBI Taxonomy" id="6252"/>
    <lineage>
        <taxon>Eukaryota</taxon>
        <taxon>Metazoa</taxon>
        <taxon>Ecdysozoa</taxon>
        <taxon>Nematoda</taxon>
        <taxon>Chromadorea</taxon>
        <taxon>Rhabditida</taxon>
        <taxon>Spirurina</taxon>
        <taxon>Ascaridomorpha</taxon>
        <taxon>Ascaridoidea</taxon>
        <taxon>Ascarididae</taxon>
        <taxon>Ascaris</taxon>
    </lineage>
</organism>
<dbReference type="AlphaFoldDB" id="A0A9J2PN84"/>
<accession>A0A9J2PN84</accession>
<feature type="region of interest" description="Disordered" evidence="3">
    <location>
        <begin position="385"/>
        <end position="419"/>
    </location>
</feature>
<evidence type="ECO:0000256" key="3">
    <source>
        <dbReference type="SAM" id="MobiDB-lite"/>
    </source>
</evidence>
<dbReference type="PROSITE" id="PS50003">
    <property type="entry name" value="PH_DOMAIN"/>
    <property type="match status" value="1"/>
</dbReference>
<evidence type="ECO:0000259" key="4">
    <source>
        <dbReference type="PROSITE" id="PS50003"/>
    </source>
</evidence>
<dbReference type="GO" id="GO:0005543">
    <property type="term" value="F:phospholipid binding"/>
    <property type="evidence" value="ECO:0007669"/>
    <property type="project" value="InterPro"/>
</dbReference>
<dbReference type="WBParaSite" id="ALUE_0001141201-mRNA-1">
    <property type="protein sequence ID" value="ALUE_0001141201-mRNA-1"/>
    <property type="gene ID" value="ALUE_0001141201"/>
</dbReference>
<evidence type="ECO:0000256" key="2">
    <source>
        <dbReference type="ARBA" id="ARBA00022467"/>
    </source>
</evidence>
<dbReference type="PANTHER" id="PTHR11915">
    <property type="entry name" value="SPECTRIN/FILAMIN RELATED CYTOSKELETAL PROTEIN"/>
    <property type="match status" value="1"/>
</dbReference>
<dbReference type="GO" id="GO:0051693">
    <property type="term" value="P:actin filament capping"/>
    <property type="evidence" value="ECO:0007669"/>
    <property type="project" value="UniProtKB-KW"/>
</dbReference>
<feature type="compositionally biased region" description="Polar residues" evidence="3">
    <location>
        <begin position="225"/>
        <end position="236"/>
    </location>
</feature>
<dbReference type="InterPro" id="IPR001605">
    <property type="entry name" value="PH_dom-spectrin-type"/>
</dbReference>
<keyword evidence="5" id="KW-1185">Reference proteome</keyword>
<protein>
    <submittedName>
        <fullName evidence="6">PH domain-containing protein</fullName>
    </submittedName>
</protein>
<dbReference type="Proteomes" id="UP000036681">
    <property type="component" value="Unplaced"/>
</dbReference>
<dbReference type="InterPro" id="IPR011993">
    <property type="entry name" value="PH-like_dom_sf"/>
</dbReference>
<reference evidence="6" key="1">
    <citation type="submission" date="2023-03" db="UniProtKB">
        <authorList>
            <consortium name="WormBaseParasite"/>
        </authorList>
    </citation>
    <scope>IDENTIFICATION</scope>
</reference>
<sequence>MEMEEQLKDVVNASRTYLERLQQMQNLQSYFQEHRDLIAWIRRLQHTVTSIQRLPDFHRPFYSYISTQFPSLRSKRADLRQSLKSWRFQSTSTAGAPGIRAEEERNEPKKENIKTFEKQNKLQDRRKERERRMTQEVSLLKPSPSFTEESVQYASQTLPHPRRGTEPVPCIRTSSFESKDTIGNGGATTVTVPDIVTALDVSRASQTSSTLMPGEELTPQPMQRAGSSRKTPTFTTRRSHSLKRMKTWEDYGSIDMHGHLDRKQDLQSGGKKATIRTWKRYYTILCGQLLCFFKDEESFMENSAASAPVNILHAECNACPEYMKKKNAFRRFERCIPRLNGGCRLKMQDGSEYLFACSDEKLMLEWVAKIKFHASLAPAQQLRSFDRGETPPLHAPPPRPGEILRRHTTEVGSPSHDPPVFELASDEKRPSISSETFEQTTTLIVPDMSSLSRNLMSPQAAVSQFSSLPRSSKGFLPTHYPKQSTLSACGSSSSISSTTIPPIVKSGSHNGEIATPQRKIKSTSYKQSIYESVYGEEQQQQVIVGEAQRVSQNPSANLLSAQLHSLGKNVLSLDALPIAVLCFSFFCFFHYY</sequence>
<keyword evidence="2" id="KW-0117">Actin capping</keyword>
<feature type="domain" description="PH" evidence="4">
    <location>
        <begin position="253"/>
        <end position="375"/>
    </location>
</feature>
<feature type="compositionally biased region" description="Basic and acidic residues" evidence="3">
    <location>
        <begin position="100"/>
        <end position="134"/>
    </location>
</feature>
<dbReference type="SUPFAM" id="SSF46966">
    <property type="entry name" value="Spectrin repeat"/>
    <property type="match status" value="1"/>
</dbReference>
<feature type="region of interest" description="Disordered" evidence="3">
    <location>
        <begin position="90"/>
        <end position="136"/>
    </location>
</feature>
<evidence type="ECO:0000313" key="6">
    <source>
        <dbReference type="WBParaSite" id="ALUE_0001141201-mRNA-1"/>
    </source>
</evidence>
<dbReference type="InterPro" id="IPR001849">
    <property type="entry name" value="PH_domain"/>
</dbReference>
<dbReference type="CDD" id="cd10571">
    <property type="entry name" value="PH_beta_spectrin"/>
    <property type="match status" value="1"/>
</dbReference>